<accession>A0A1U7SRS9</accession>
<dbReference type="GeneID" id="102383001"/>
<keyword evidence="2" id="KW-1185">Reference proteome</keyword>
<feature type="compositionally biased region" description="Polar residues" evidence="1">
    <location>
        <begin position="98"/>
        <end position="120"/>
    </location>
</feature>
<reference evidence="3" key="1">
    <citation type="submission" date="2025-08" db="UniProtKB">
        <authorList>
            <consortium name="RefSeq"/>
        </authorList>
    </citation>
    <scope>IDENTIFICATION</scope>
</reference>
<sequence length="228" mass="24713">MPHYEELALILGPTATELPCPPQAPRYSFATGQRAARGAGSAGTQSESPEARPSSRSADLPSPSVRSNSSEGQTLPGTASATTTPEGSPEQEDPFLRLNSSSSGEGQPRVSTTLVESTPWQPCHRPSLPPEAGSSSATQPSHLSPKPDSPSAKGEATALNPGAAHQVSQTPRAIQMRHLWWEQRTQREGWQEEVIWEEWLHQQQAQDFQTQVLQELHQFHHDHAVAIG</sequence>
<gene>
    <name evidence="3" type="primary">LOC102383001</name>
</gene>
<dbReference type="RefSeq" id="XP_006036822.1">
    <property type="nucleotide sequence ID" value="XM_006036760.1"/>
</dbReference>
<dbReference type="InParanoid" id="A0A1U7SRS9"/>
<evidence type="ECO:0000313" key="2">
    <source>
        <dbReference type="Proteomes" id="UP000189705"/>
    </source>
</evidence>
<feature type="compositionally biased region" description="Low complexity" evidence="1">
    <location>
        <begin position="30"/>
        <end position="58"/>
    </location>
</feature>
<feature type="region of interest" description="Disordered" evidence="1">
    <location>
        <begin position="13"/>
        <end position="171"/>
    </location>
</feature>
<organism evidence="2 3">
    <name type="scientific">Alligator sinensis</name>
    <name type="common">Chinese alligator</name>
    <dbReference type="NCBI Taxonomy" id="38654"/>
    <lineage>
        <taxon>Eukaryota</taxon>
        <taxon>Metazoa</taxon>
        <taxon>Chordata</taxon>
        <taxon>Craniata</taxon>
        <taxon>Vertebrata</taxon>
        <taxon>Euteleostomi</taxon>
        <taxon>Archelosauria</taxon>
        <taxon>Archosauria</taxon>
        <taxon>Crocodylia</taxon>
        <taxon>Alligatoridae</taxon>
        <taxon>Alligatorinae</taxon>
        <taxon>Alligator</taxon>
    </lineage>
</organism>
<dbReference type="KEGG" id="asn:102383001"/>
<feature type="compositionally biased region" description="Polar residues" evidence="1">
    <location>
        <begin position="64"/>
        <end position="86"/>
    </location>
</feature>
<evidence type="ECO:0000256" key="1">
    <source>
        <dbReference type="SAM" id="MobiDB-lite"/>
    </source>
</evidence>
<name>A0A1U7SRS9_ALLSI</name>
<feature type="compositionally biased region" description="Polar residues" evidence="1">
    <location>
        <begin position="133"/>
        <end position="142"/>
    </location>
</feature>
<dbReference type="Proteomes" id="UP000189705">
    <property type="component" value="Unplaced"/>
</dbReference>
<proteinExistence type="predicted"/>
<protein>
    <submittedName>
        <fullName evidence="3">CREB-binding protein-like</fullName>
    </submittedName>
</protein>
<dbReference type="AlphaFoldDB" id="A0A1U7SRS9"/>
<evidence type="ECO:0000313" key="3">
    <source>
        <dbReference type="RefSeq" id="XP_006036822.1"/>
    </source>
</evidence>